<keyword evidence="3" id="KW-1185">Reference proteome</keyword>
<reference evidence="2" key="1">
    <citation type="journal article" date="2023" name="Mol. Phylogenet. Evol.">
        <title>Genome-scale phylogeny and comparative genomics of the fungal order Sordariales.</title>
        <authorList>
            <person name="Hensen N."/>
            <person name="Bonometti L."/>
            <person name="Westerberg I."/>
            <person name="Brannstrom I.O."/>
            <person name="Guillou S."/>
            <person name="Cros-Aarteil S."/>
            <person name="Calhoun S."/>
            <person name="Haridas S."/>
            <person name="Kuo A."/>
            <person name="Mondo S."/>
            <person name="Pangilinan J."/>
            <person name="Riley R."/>
            <person name="LaButti K."/>
            <person name="Andreopoulos B."/>
            <person name="Lipzen A."/>
            <person name="Chen C."/>
            <person name="Yan M."/>
            <person name="Daum C."/>
            <person name="Ng V."/>
            <person name="Clum A."/>
            <person name="Steindorff A."/>
            <person name="Ohm R.A."/>
            <person name="Martin F."/>
            <person name="Silar P."/>
            <person name="Natvig D.O."/>
            <person name="Lalanne C."/>
            <person name="Gautier V."/>
            <person name="Ament-Velasquez S.L."/>
            <person name="Kruys A."/>
            <person name="Hutchinson M.I."/>
            <person name="Powell A.J."/>
            <person name="Barry K."/>
            <person name="Miller A.N."/>
            <person name="Grigoriev I.V."/>
            <person name="Debuchy R."/>
            <person name="Gladieux P."/>
            <person name="Hiltunen Thoren M."/>
            <person name="Johannesson H."/>
        </authorList>
    </citation>
    <scope>NUCLEOTIDE SEQUENCE</scope>
    <source>
        <strain evidence="2">PSN324</strain>
    </source>
</reference>
<dbReference type="Proteomes" id="UP001321749">
    <property type="component" value="Unassembled WGS sequence"/>
</dbReference>
<dbReference type="AlphaFoldDB" id="A0AAV9H947"/>
<dbReference type="SUPFAM" id="SSF53474">
    <property type="entry name" value="alpha/beta-Hydrolases"/>
    <property type="match status" value="1"/>
</dbReference>
<comment type="caution">
    <text evidence="2">The sequence shown here is derived from an EMBL/GenBank/DDBJ whole genome shotgun (WGS) entry which is preliminary data.</text>
</comment>
<gene>
    <name evidence="2" type="ORF">QBC42DRAFT_190595</name>
</gene>
<dbReference type="InterPro" id="IPR029058">
    <property type="entry name" value="AB_hydrolase_fold"/>
</dbReference>
<dbReference type="PANTHER" id="PTHR33840:SF1">
    <property type="entry name" value="TLE1 PHOSPHOLIPASE DOMAIN-CONTAINING PROTEIN"/>
    <property type="match status" value="1"/>
</dbReference>
<protein>
    <recommendedName>
        <fullName evidence="1">T6SS Phospholipase effector Tle1-like catalytic domain-containing protein</fullName>
    </recommendedName>
</protein>
<sequence>MTSAAPPPPPPQQQAIKITKKRLVVCCDGTWMNSDTGYKKPSVLNPVGKLQVPSNVTRLSRALKRTCTDGTLQVIEYHSGVGAGGTLTDSLTGGALGRGVSENLRASYSFICANYTDGDEIVLVGFSRGAFTARAVAGMISDVGLLTRRGMEFFYMVYKDMQHWRDEEWEDPFPEEPFADKPWGEGAGEVYRARLVEKGLTRVNQNGGKGPLIKVRAVAVLGIPNVSLLSKLGLNHSTREFRFFDTNLSDRIEYAFHALALALDEHRPPFSPTVWERTGANKDATDLRQVWFPGNHGNVGGGWEDAGMANMSLAWMMDQLASIGVEFDEEAIGRMIAHLEKTYHSMAEKESVKLPHAVVKQQPALVTNIDAAVITAGAARHPITTKKPTSDSSDEDEEGGCCFGLGSRVKSVLPGQEMHWAVEPFCENSVPIRPWGLGALLGSKGWMYRFAGHDIRSPGTYRKLDPMTGEETKFYLEDTNERMHSSVRVRLALKGLGLNDEGLWEAPALKGKWRLRKSTATFFDPIPSTVRTWEPSSALLAPAGKRIKGMFKSGDEGMEGDKEKGIVDLIIDQQRPLEVDVNRKYRWVWEWCGGEKNAPPQKQRLIVEEPLGPFERQLLRLTGGVPNVYEYAETVKHMDGRKI</sequence>
<reference evidence="2" key="2">
    <citation type="submission" date="2023-06" db="EMBL/GenBank/DDBJ databases">
        <authorList>
            <consortium name="Lawrence Berkeley National Laboratory"/>
            <person name="Mondo S.J."/>
            <person name="Hensen N."/>
            <person name="Bonometti L."/>
            <person name="Westerberg I."/>
            <person name="Brannstrom I.O."/>
            <person name="Guillou S."/>
            <person name="Cros-Aarteil S."/>
            <person name="Calhoun S."/>
            <person name="Haridas S."/>
            <person name="Kuo A."/>
            <person name="Pangilinan J."/>
            <person name="Riley R."/>
            <person name="Labutti K."/>
            <person name="Andreopoulos B."/>
            <person name="Lipzen A."/>
            <person name="Chen C."/>
            <person name="Yanf M."/>
            <person name="Daum C."/>
            <person name="Ng V."/>
            <person name="Clum A."/>
            <person name="Steindorff A."/>
            <person name="Ohm R."/>
            <person name="Martin F."/>
            <person name="Silar P."/>
            <person name="Natvig D."/>
            <person name="Lalanne C."/>
            <person name="Gautier V."/>
            <person name="Ament-Velasquez S.L."/>
            <person name="Kruys A."/>
            <person name="Hutchinson M.I."/>
            <person name="Powell A.J."/>
            <person name="Barry K."/>
            <person name="Miller A.N."/>
            <person name="Grigoriev I.V."/>
            <person name="Debuchy R."/>
            <person name="Gladieux P."/>
            <person name="Thoren M.H."/>
            <person name="Johannesson H."/>
        </authorList>
    </citation>
    <scope>NUCLEOTIDE SEQUENCE</scope>
    <source>
        <strain evidence="2">PSN324</strain>
    </source>
</reference>
<feature type="domain" description="T6SS Phospholipase effector Tle1-like catalytic" evidence="1">
    <location>
        <begin position="21"/>
        <end position="319"/>
    </location>
</feature>
<evidence type="ECO:0000259" key="1">
    <source>
        <dbReference type="Pfam" id="PF09994"/>
    </source>
</evidence>
<dbReference type="Pfam" id="PF09994">
    <property type="entry name" value="T6SS_Tle1-like_cat"/>
    <property type="match status" value="1"/>
</dbReference>
<organism evidence="2 3">
    <name type="scientific">Cladorrhinum samala</name>
    <dbReference type="NCBI Taxonomy" id="585594"/>
    <lineage>
        <taxon>Eukaryota</taxon>
        <taxon>Fungi</taxon>
        <taxon>Dikarya</taxon>
        <taxon>Ascomycota</taxon>
        <taxon>Pezizomycotina</taxon>
        <taxon>Sordariomycetes</taxon>
        <taxon>Sordariomycetidae</taxon>
        <taxon>Sordariales</taxon>
        <taxon>Podosporaceae</taxon>
        <taxon>Cladorrhinum</taxon>
    </lineage>
</organism>
<dbReference type="EMBL" id="MU865189">
    <property type="protein sequence ID" value="KAK4456600.1"/>
    <property type="molecule type" value="Genomic_DNA"/>
</dbReference>
<evidence type="ECO:0000313" key="2">
    <source>
        <dbReference type="EMBL" id="KAK4456600.1"/>
    </source>
</evidence>
<name>A0AAV9H947_9PEZI</name>
<accession>A0AAV9H947</accession>
<dbReference type="InterPro" id="IPR018712">
    <property type="entry name" value="Tle1-like_cat"/>
</dbReference>
<proteinExistence type="predicted"/>
<dbReference type="PANTHER" id="PTHR33840">
    <property type="match status" value="1"/>
</dbReference>
<evidence type="ECO:0000313" key="3">
    <source>
        <dbReference type="Proteomes" id="UP001321749"/>
    </source>
</evidence>